<dbReference type="Proteomes" id="UP000023152">
    <property type="component" value="Unassembled WGS sequence"/>
</dbReference>
<evidence type="ECO:0000256" key="1">
    <source>
        <dbReference type="SAM" id="MobiDB-lite"/>
    </source>
</evidence>
<feature type="compositionally biased region" description="Basic and acidic residues" evidence="1">
    <location>
        <begin position="70"/>
        <end position="89"/>
    </location>
</feature>
<evidence type="ECO:0000313" key="4">
    <source>
        <dbReference type="Proteomes" id="UP000023152"/>
    </source>
</evidence>
<feature type="signal peptide" evidence="2">
    <location>
        <begin position="1"/>
        <end position="23"/>
    </location>
</feature>
<feature type="region of interest" description="Disordered" evidence="1">
    <location>
        <begin position="49"/>
        <end position="89"/>
    </location>
</feature>
<evidence type="ECO:0000256" key="2">
    <source>
        <dbReference type="SAM" id="SignalP"/>
    </source>
</evidence>
<protein>
    <submittedName>
        <fullName evidence="3">Uncharacterized protein</fullName>
    </submittedName>
</protein>
<evidence type="ECO:0000313" key="3">
    <source>
        <dbReference type="EMBL" id="ETO27990.1"/>
    </source>
</evidence>
<organism evidence="3 4">
    <name type="scientific">Reticulomyxa filosa</name>
    <dbReference type="NCBI Taxonomy" id="46433"/>
    <lineage>
        <taxon>Eukaryota</taxon>
        <taxon>Sar</taxon>
        <taxon>Rhizaria</taxon>
        <taxon>Retaria</taxon>
        <taxon>Foraminifera</taxon>
        <taxon>Monothalamids</taxon>
        <taxon>Reticulomyxidae</taxon>
        <taxon>Reticulomyxa</taxon>
    </lineage>
</organism>
<feature type="compositionally biased region" description="Acidic residues" evidence="1">
    <location>
        <begin position="132"/>
        <end position="164"/>
    </location>
</feature>
<gene>
    <name evidence="3" type="ORF">RFI_09141</name>
</gene>
<feature type="chain" id="PRO_5004975722" evidence="2">
    <location>
        <begin position="24"/>
        <end position="249"/>
    </location>
</feature>
<dbReference type="AlphaFoldDB" id="X6NNZ3"/>
<comment type="caution">
    <text evidence="3">The sequence shown here is derived from an EMBL/GenBank/DDBJ whole genome shotgun (WGS) entry which is preliminary data.</text>
</comment>
<proteinExistence type="predicted"/>
<reference evidence="3 4" key="1">
    <citation type="journal article" date="2013" name="Curr. Biol.">
        <title>The Genome of the Foraminiferan Reticulomyxa filosa.</title>
        <authorList>
            <person name="Glockner G."/>
            <person name="Hulsmann N."/>
            <person name="Schleicher M."/>
            <person name="Noegel A.A."/>
            <person name="Eichinger L."/>
            <person name="Gallinger C."/>
            <person name="Pawlowski J."/>
            <person name="Sierra R."/>
            <person name="Euteneuer U."/>
            <person name="Pillet L."/>
            <person name="Moustafa A."/>
            <person name="Platzer M."/>
            <person name="Groth M."/>
            <person name="Szafranski K."/>
            <person name="Schliwa M."/>
        </authorList>
    </citation>
    <scope>NUCLEOTIDE SEQUENCE [LARGE SCALE GENOMIC DNA]</scope>
</reference>
<dbReference type="EMBL" id="ASPP01006935">
    <property type="protein sequence ID" value="ETO27990.1"/>
    <property type="molecule type" value="Genomic_DNA"/>
</dbReference>
<feature type="region of interest" description="Disordered" evidence="1">
    <location>
        <begin position="125"/>
        <end position="176"/>
    </location>
</feature>
<keyword evidence="2" id="KW-0732">Signal</keyword>
<sequence length="249" mass="28176">MSKFQSLSYVLILVAFVCAGCLCGCFTTAYRDFIQNVVGKSTRPASNTEIIEFGTEEEEEEKEKKKKKKEPIETKAHQTAHEHDYGHDYDYDIDFDPDLNRPLHLVGGDVNPASVTQTHYAFISNEGKYGDDNDDEDNDNGNDGDDDDDDDSDNDNDNDNDDNDNETHTFSHAPIATTSKRNFSLDVRMPRQFISVLPPPPPPEATRQAMADVSPAPPLLSSYHNTVPLSYEHTDEMEWEHWKPRSNFV</sequence>
<keyword evidence="4" id="KW-1185">Reference proteome</keyword>
<accession>X6NNZ3</accession>
<name>X6NNZ3_RETFI</name>